<dbReference type="EMBL" id="MT142010">
    <property type="protein sequence ID" value="QJA73209.1"/>
    <property type="molecule type" value="Genomic_DNA"/>
</dbReference>
<organism evidence="2">
    <name type="scientific">viral metagenome</name>
    <dbReference type="NCBI Taxonomy" id="1070528"/>
    <lineage>
        <taxon>unclassified sequences</taxon>
        <taxon>metagenomes</taxon>
        <taxon>organismal metagenomes</taxon>
    </lineage>
</organism>
<reference evidence="2" key="1">
    <citation type="submission" date="2020-03" db="EMBL/GenBank/DDBJ databases">
        <title>The deep terrestrial virosphere.</title>
        <authorList>
            <person name="Holmfeldt K."/>
            <person name="Nilsson E."/>
            <person name="Simone D."/>
            <person name="Lopez-Fernandez M."/>
            <person name="Wu X."/>
            <person name="de Brujin I."/>
            <person name="Lundin D."/>
            <person name="Andersson A."/>
            <person name="Bertilsson S."/>
            <person name="Dopson M."/>
        </authorList>
    </citation>
    <scope>NUCLEOTIDE SEQUENCE</scope>
    <source>
        <strain evidence="2">MM415A02429</strain>
        <strain evidence="1">MM415B00664</strain>
    </source>
</reference>
<gene>
    <name evidence="2" type="ORF">MM415A02429_0004</name>
    <name evidence="1" type="ORF">MM415B00664_0020</name>
</gene>
<evidence type="ECO:0000313" key="1">
    <source>
        <dbReference type="EMBL" id="QJA63029.1"/>
    </source>
</evidence>
<accession>A0A6M3JT19</accession>
<dbReference type="EMBL" id="MT141488">
    <property type="protein sequence ID" value="QJA63029.1"/>
    <property type="molecule type" value="Genomic_DNA"/>
</dbReference>
<protein>
    <submittedName>
        <fullName evidence="2">Uncharacterized protein</fullName>
    </submittedName>
</protein>
<sequence>MTDVYTALEERTCMAPGARVVVSANVPATAGDYLVPIPFRGRLVHCQTSVVVAVGATNAITLKLEKDAAGGTSLGSATIAASAAVGTEDTATLTAGATDDTMTLDNQDICLAVTGSQTTGNMNVFMIFEHARTGG</sequence>
<name>A0A6M3JT19_9ZZZZ</name>
<dbReference type="AlphaFoldDB" id="A0A6M3JT19"/>
<evidence type="ECO:0000313" key="2">
    <source>
        <dbReference type="EMBL" id="QJA73209.1"/>
    </source>
</evidence>
<proteinExistence type="predicted"/>